<reference evidence="3" key="1">
    <citation type="submission" date="2020-02" db="EMBL/GenBank/DDBJ databases">
        <authorList>
            <person name="Meier V. D."/>
        </authorList>
    </citation>
    <scope>NUCLEOTIDE SEQUENCE</scope>
    <source>
        <strain evidence="3">AVDCRST_MAG92</strain>
    </source>
</reference>
<dbReference type="PANTHER" id="PTHR12147">
    <property type="entry name" value="METALLOPEPTIDASE M28 FAMILY MEMBER"/>
    <property type="match status" value="1"/>
</dbReference>
<organism evidence="3">
    <name type="scientific">uncultured Coleofasciculus sp</name>
    <dbReference type="NCBI Taxonomy" id="1267456"/>
    <lineage>
        <taxon>Bacteria</taxon>
        <taxon>Bacillati</taxon>
        <taxon>Cyanobacteriota</taxon>
        <taxon>Cyanophyceae</taxon>
        <taxon>Coleofasciculales</taxon>
        <taxon>Coleofasciculaceae</taxon>
        <taxon>Coleofasciculus</taxon>
        <taxon>environmental samples</taxon>
    </lineage>
</organism>
<dbReference type="Pfam" id="PF04389">
    <property type="entry name" value="Peptidase_M28"/>
    <property type="match status" value="1"/>
</dbReference>
<evidence type="ECO:0000313" key="3">
    <source>
        <dbReference type="EMBL" id="CAA9298216.1"/>
    </source>
</evidence>
<feature type="domain" description="Peptidase M28" evidence="2">
    <location>
        <begin position="128"/>
        <end position="341"/>
    </location>
</feature>
<dbReference type="InterPro" id="IPR007484">
    <property type="entry name" value="Peptidase_M28"/>
</dbReference>
<dbReference type="GO" id="GO:0006508">
    <property type="term" value="P:proteolysis"/>
    <property type="evidence" value="ECO:0007669"/>
    <property type="project" value="InterPro"/>
</dbReference>
<keyword evidence="1" id="KW-0812">Transmembrane</keyword>
<keyword evidence="1" id="KW-0472">Membrane</keyword>
<dbReference type="AlphaFoldDB" id="A0A6J4K804"/>
<dbReference type="EMBL" id="CADCTM010000863">
    <property type="protein sequence ID" value="CAA9298216.1"/>
    <property type="molecule type" value="Genomic_DNA"/>
</dbReference>
<proteinExistence type="predicted"/>
<dbReference type="PANTHER" id="PTHR12147:SF26">
    <property type="entry name" value="PEPTIDASE M28 DOMAIN-CONTAINING PROTEIN"/>
    <property type="match status" value="1"/>
</dbReference>
<protein>
    <recommendedName>
        <fullName evidence="2">Peptidase M28 domain-containing protein</fullName>
    </recommendedName>
</protein>
<sequence>MRREVVDERDTNKNRPLGVQRLFRVALLLLTVLVIILGILISWGWLTMIQMPGESYRGELPPLTQKEVALRDALQRDVEKLAGEIGERNFLHYKELMAAADFLDASFAQAGYKVQRQGYTVDNQTYYNLEVEIPGTQRADEIVIIGGHYDSVSGSPGANDNGTGAAATLELARLFAGKKPERTLRFVEFVNEEPPFFFSEGMGSIVYASRCKQRSEKVVAMLSLETIGYYSDKIGSQRYPLPQLSSIYPLQGNFISFVGNVDSGSLVTDAIASFRRHTKFPSEGTALPNEITGVSWSDQWSFWQQGYPGIMVTDTAPFRYPYYHTSNDTPDKVNYDRLARVVVGLEYAIADLSGLSQPGM</sequence>
<evidence type="ECO:0000259" key="2">
    <source>
        <dbReference type="Pfam" id="PF04389"/>
    </source>
</evidence>
<dbReference type="SUPFAM" id="SSF53187">
    <property type="entry name" value="Zn-dependent exopeptidases"/>
    <property type="match status" value="1"/>
</dbReference>
<feature type="transmembrane region" description="Helical" evidence="1">
    <location>
        <begin position="21"/>
        <end position="46"/>
    </location>
</feature>
<name>A0A6J4K804_9CYAN</name>
<dbReference type="GO" id="GO:0008235">
    <property type="term" value="F:metalloexopeptidase activity"/>
    <property type="evidence" value="ECO:0007669"/>
    <property type="project" value="InterPro"/>
</dbReference>
<evidence type="ECO:0000256" key="1">
    <source>
        <dbReference type="SAM" id="Phobius"/>
    </source>
</evidence>
<gene>
    <name evidence="3" type="ORF">AVDCRST_MAG92-4885</name>
</gene>
<accession>A0A6J4K804</accession>
<dbReference type="InterPro" id="IPR045175">
    <property type="entry name" value="M28_fam"/>
</dbReference>
<dbReference type="Gene3D" id="3.40.630.10">
    <property type="entry name" value="Zn peptidases"/>
    <property type="match status" value="1"/>
</dbReference>
<keyword evidence="1" id="KW-1133">Transmembrane helix</keyword>